<dbReference type="FunFam" id="1.10.510.10:FF:000021">
    <property type="entry name" value="Serine/threonine protein kinase"/>
    <property type="match status" value="1"/>
</dbReference>
<evidence type="ECO:0000256" key="8">
    <source>
        <dbReference type="SAM" id="Phobius"/>
    </source>
</evidence>
<dbReference type="GO" id="GO:0004674">
    <property type="term" value="F:protein serine/threonine kinase activity"/>
    <property type="evidence" value="ECO:0007669"/>
    <property type="project" value="UniProtKB-KW"/>
</dbReference>
<keyword evidence="4 7" id="KW-0547">Nucleotide-binding</keyword>
<feature type="transmembrane region" description="Helical" evidence="8">
    <location>
        <begin position="482"/>
        <end position="503"/>
    </location>
</feature>
<evidence type="ECO:0000256" key="2">
    <source>
        <dbReference type="ARBA" id="ARBA00022527"/>
    </source>
</evidence>
<feature type="transmembrane region" description="Helical" evidence="8">
    <location>
        <begin position="407"/>
        <end position="428"/>
    </location>
</feature>
<dbReference type="KEGG" id="samy:DB32_005194"/>
<organism evidence="10 11">
    <name type="scientific">Sandaracinus amylolyticus</name>
    <dbReference type="NCBI Taxonomy" id="927083"/>
    <lineage>
        <taxon>Bacteria</taxon>
        <taxon>Pseudomonadati</taxon>
        <taxon>Myxococcota</taxon>
        <taxon>Polyangia</taxon>
        <taxon>Polyangiales</taxon>
        <taxon>Sandaracinaceae</taxon>
        <taxon>Sandaracinus</taxon>
    </lineage>
</organism>
<gene>
    <name evidence="10" type="ORF">DB32_005194</name>
</gene>
<dbReference type="PANTHER" id="PTHR43289">
    <property type="entry name" value="MITOGEN-ACTIVATED PROTEIN KINASE KINASE KINASE 20-RELATED"/>
    <property type="match status" value="1"/>
</dbReference>
<dbReference type="InterPro" id="IPR017441">
    <property type="entry name" value="Protein_kinase_ATP_BS"/>
</dbReference>
<dbReference type="SMART" id="SM00220">
    <property type="entry name" value="S_TKc"/>
    <property type="match status" value="1"/>
</dbReference>
<dbReference type="InterPro" id="IPR008271">
    <property type="entry name" value="Ser/Thr_kinase_AS"/>
</dbReference>
<dbReference type="STRING" id="927083.DB32_005194"/>
<evidence type="ECO:0000256" key="7">
    <source>
        <dbReference type="PROSITE-ProRule" id="PRU10141"/>
    </source>
</evidence>
<evidence type="ECO:0000256" key="6">
    <source>
        <dbReference type="ARBA" id="ARBA00022840"/>
    </source>
</evidence>
<keyword evidence="8" id="KW-0812">Transmembrane</keyword>
<reference evidence="10 11" key="1">
    <citation type="submission" date="2015-03" db="EMBL/GenBank/DDBJ databases">
        <title>Genome assembly of Sandaracinus amylolyticus DSM 53668.</title>
        <authorList>
            <person name="Sharma G."/>
            <person name="Subramanian S."/>
        </authorList>
    </citation>
    <scope>NUCLEOTIDE SEQUENCE [LARGE SCALE GENOMIC DNA]</scope>
    <source>
        <strain evidence="10 11">DSM 53668</strain>
    </source>
</reference>
<dbReference type="Pfam" id="PF00069">
    <property type="entry name" value="Pkinase"/>
    <property type="match status" value="1"/>
</dbReference>
<dbReference type="PROSITE" id="PS50011">
    <property type="entry name" value="PROTEIN_KINASE_DOM"/>
    <property type="match status" value="1"/>
</dbReference>
<dbReference type="RefSeq" id="WP_053235236.1">
    <property type="nucleotide sequence ID" value="NZ_CP011125.1"/>
</dbReference>
<dbReference type="InterPro" id="IPR011009">
    <property type="entry name" value="Kinase-like_dom_sf"/>
</dbReference>
<dbReference type="Gene3D" id="1.10.510.10">
    <property type="entry name" value="Transferase(Phosphotransferase) domain 1"/>
    <property type="match status" value="1"/>
</dbReference>
<accession>A0A0F6YK80</accession>
<dbReference type="Proteomes" id="UP000034883">
    <property type="component" value="Chromosome"/>
</dbReference>
<keyword evidence="8" id="KW-0472">Membrane</keyword>
<dbReference type="SUPFAM" id="SSF56112">
    <property type="entry name" value="Protein kinase-like (PK-like)"/>
    <property type="match status" value="1"/>
</dbReference>
<dbReference type="PROSITE" id="PS00108">
    <property type="entry name" value="PROTEIN_KINASE_ST"/>
    <property type="match status" value="1"/>
</dbReference>
<evidence type="ECO:0000313" key="11">
    <source>
        <dbReference type="Proteomes" id="UP000034883"/>
    </source>
</evidence>
<keyword evidence="2 10" id="KW-0723">Serine/threonine-protein kinase</keyword>
<keyword evidence="6 7" id="KW-0067">ATP-binding</keyword>
<dbReference type="EC" id="2.7.11.1" evidence="1"/>
<dbReference type="InterPro" id="IPR000719">
    <property type="entry name" value="Prot_kinase_dom"/>
</dbReference>
<evidence type="ECO:0000313" key="10">
    <source>
        <dbReference type="EMBL" id="AKF08045.1"/>
    </source>
</evidence>
<dbReference type="AlphaFoldDB" id="A0A0F6YK80"/>
<dbReference type="GO" id="GO:0005524">
    <property type="term" value="F:ATP binding"/>
    <property type="evidence" value="ECO:0007669"/>
    <property type="project" value="UniProtKB-UniRule"/>
</dbReference>
<sequence>MTATGASNDATVLAKPNALGSASTSPGELRCATCGATHPTSYRVCPSDGTPLGSMPPGAEDPMLGAVLAGTFRLRSRLGEGGMGLVYEAEHLRLERRYAVKVIHHGFAWREDLLARFDREARAMSQVRSDHVVDVVDVLRTPDGRPCIVAEKLEGEDLEQHLARETKLPVAKAIRLFRQVCRGLAAAHARGVVHRDLKPSNLFLARDPAGGVTLKILDFGVAKIGGDAELTGTGAIVGTPAYMAPEQARGAANVDARSDVYSAGALLYRMLTGRAPYGSADASVTLVKLLEESPERARTIEPAIPEGVEAVIERAMARDPEARFATIDEMEHAIAVFDAGGTSTVITDDARPVSASRAKSINRRAKWARPLAIGGALTASLGAALGVGTFLALLVDGLREGVSIHDAELVLVLLGAVVALAAALAGSVRALRGAWRSGPAIEAVGTRAWTALGAGVFTFGAMEITSRVWSVVALLRPGHWDPLWSAARVVIALGVGAVVAVMARKRA</sequence>
<evidence type="ECO:0000259" key="9">
    <source>
        <dbReference type="PROSITE" id="PS50011"/>
    </source>
</evidence>
<dbReference type="Gene3D" id="3.30.200.20">
    <property type="entry name" value="Phosphorylase Kinase, domain 1"/>
    <property type="match status" value="1"/>
</dbReference>
<evidence type="ECO:0000256" key="1">
    <source>
        <dbReference type="ARBA" id="ARBA00012513"/>
    </source>
</evidence>
<dbReference type="CDD" id="cd14014">
    <property type="entry name" value="STKc_PknB_like"/>
    <property type="match status" value="1"/>
</dbReference>
<proteinExistence type="predicted"/>
<protein>
    <recommendedName>
        <fullName evidence="1">non-specific serine/threonine protein kinase</fullName>
        <ecNumber evidence="1">2.7.11.1</ecNumber>
    </recommendedName>
</protein>
<keyword evidence="5 10" id="KW-0418">Kinase</keyword>
<keyword evidence="3" id="KW-0808">Transferase</keyword>
<feature type="transmembrane region" description="Helical" evidence="8">
    <location>
        <begin position="371"/>
        <end position="395"/>
    </location>
</feature>
<keyword evidence="11" id="KW-1185">Reference proteome</keyword>
<dbReference type="OrthoDB" id="5519233at2"/>
<feature type="domain" description="Protein kinase" evidence="9">
    <location>
        <begin position="72"/>
        <end position="335"/>
    </location>
</feature>
<evidence type="ECO:0000256" key="3">
    <source>
        <dbReference type="ARBA" id="ARBA00022679"/>
    </source>
</evidence>
<name>A0A0F6YK80_9BACT</name>
<feature type="binding site" evidence="7">
    <location>
        <position position="101"/>
    </location>
    <ligand>
        <name>ATP</name>
        <dbReference type="ChEBI" id="CHEBI:30616"/>
    </ligand>
</feature>
<keyword evidence="8" id="KW-1133">Transmembrane helix</keyword>
<dbReference type="PANTHER" id="PTHR43289:SF6">
    <property type="entry name" value="SERINE_THREONINE-PROTEIN KINASE NEKL-3"/>
    <property type="match status" value="1"/>
</dbReference>
<dbReference type="PROSITE" id="PS00107">
    <property type="entry name" value="PROTEIN_KINASE_ATP"/>
    <property type="match status" value="1"/>
</dbReference>
<evidence type="ECO:0000256" key="5">
    <source>
        <dbReference type="ARBA" id="ARBA00022777"/>
    </source>
</evidence>
<evidence type="ECO:0000256" key="4">
    <source>
        <dbReference type="ARBA" id="ARBA00022741"/>
    </source>
</evidence>
<dbReference type="EMBL" id="CP011125">
    <property type="protein sequence ID" value="AKF08045.1"/>
    <property type="molecule type" value="Genomic_DNA"/>
</dbReference>